<name>B0D1X2_LACBS</name>
<dbReference type="RefSeq" id="XP_001877963.1">
    <property type="nucleotide sequence ID" value="XM_001877928.1"/>
</dbReference>
<protein>
    <submittedName>
        <fullName evidence="2">Predicted protein</fullName>
    </submittedName>
</protein>
<keyword evidence="3" id="KW-1185">Reference proteome</keyword>
<feature type="chain" id="PRO_5002748414" evidence="1">
    <location>
        <begin position="24"/>
        <end position="285"/>
    </location>
</feature>
<dbReference type="AlphaFoldDB" id="B0D1X2"/>
<dbReference type="EMBL" id="DS547095">
    <property type="protein sequence ID" value="EDR12066.1"/>
    <property type="molecule type" value="Genomic_DNA"/>
</dbReference>
<dbReference type="HOGENOM" id="CLU_080325_0_0_1"/>
<dbReference type="InterPro" id="IPR012337">
    <property type="entry name" value="RNaseH-like_sf"/>
</dbReference>
<keyword evidence="1" id="KW-0732">Signal</keyword>
<evidence type="ECO:0000256" key="1">
    <source>
        <dbReference type="SAM" id="SignalP"/>
    </source>
</evidence>
<evidence type="ECO:0000313" key="3">
    <source>
        <dbReference type="Proteomes" id="UP000001194"/>
    </source>
</evidence>
<organism evidence="3">
    <name type="scientific">Laccaria bicolor (strain S238N-H82 / ATCC MYA-4686)</name>
    <name type="common">Bicoloured deceiver</name>
    <name type="synonym">Laccaria laccata var. bicolor</name>
    <dbReference type="NCBI Taxonomy" id="486041"/>
    <lineage>
        <taxon>Eukaryota</taxon>
        <taxon>Fungi</taxon>
        <taxon>Dikarya</taxon>
        <taxon>Basidiomycota</taxon>
        <taxon>Agaricomycotina</taxon>
        <taxon>Agaricomycetes</taxon>
        <taxon>Agaricomycetidae</taxon>
        <taxon>Agaricales</taxon>
        <taxon>Agaricineae</taxon>
        <taxon>Hydnangiaceae</taxon>
        <taxon>Laccaria</taxon>
    </lineage>
</organism>
<feature type="signal peptide" evidence="1">
    <location>
        <begin position="1"/>
        <end position="23"/>
    </location>
</feature>
<sequence length="285" mass="32792">MKTGSLIWKVLKLLAIAANVAQSSHTHLNHVLLTLGNLIRIFSKPTEAFDEDLWNRIIKSIEKRWKKADQDIFIVVVFLNPFIRDTLFNKEFLMEVQLYNIMERTYERILQCESNLDFLEAFKDYRWLRGEFSDDDMSLSLMKEKFTHEGAPLDLQNIWAQIDKGVNCGQNGLVKLAVHIFSVIANSAGCEHVFSKFGITHTKLHDKLDPERVHKLAVIGMEDSSKIPTGFQDSSRIPTGFQQFFQKRQFPPIGLLLDSYWTPTDSYWTPIGLQLTPTGLQLDSN</sequence>
<accession>B0D1X2</accession>
<proteinExistence type="predicted"/>
<dbReference type="GeneID" id="6073147"/>
<reference evidence="2 3" key="1">
    <citation type="journal article" date="2008" name="Nature">
        <title>The genome of Laccaria bicolor provides insights into mycorrhizal symbiosis.</title>
        <authorList>
            <person name="Martin F."/>
            <person name="Aerts A."/>
            <person name="Ahren D."/>
            <person name="Brun A."/>
            <person name="Danchin E.G.J."/>
            <person name="Duchaussoy F."/>
            <person name="Gibon J."/>
            <person name="Kohler A."/>
            <person name="Lindquist E."/>
            <person name="Pereda V."/>
            <person name="Salamov A."/>
            <person name="Shapiro H.J."/>
            <person name="Wuyts J."/>
            <person name="Blaudez D."/>
            <person name="Buee M."/>
            <person name="Brokstein P."/>
            <person name="Canbaeck B."/>
            <person name="Cohen D."/>
            <person name="Courty P.E."/>
            <person name="Coutinho P.M."/>
            <person name="Delaruelle C."/>
            <person name="Detter J.C."/>
            <person name="Deveau A."/>
            <person name="DiFazio S."/>
            <person name="Duplessis S."/>
            <person name="Fraissinet-Tachet L."/>
            <person name="Lucic E."/>
            <person name="Frey-Klett P."/>
            <person name="Fourrey C."/>
            <person name="Feussner I."/>
            <person name="Gay G."/>
            <person name="Grimwood J."/>
            <person name="Hoegger P.J."/>
            <person name="Jain P."/>
            <person name="Kilaru S."/>
            <person name="Labbe J."/>
            <person name="Lin Y.C."/>
            <person name="Legue V."/>
            <person name="Le Tacon F."/>
            <person name="Marmeisse R."/>
            <person name="Melayah D."/>
            <person name="Montanini B."/>
            <person name="Muratet M."/>
            <person name="Nehls U."/>
            <person name="Niculita-Hirzel H."/>
            <person name="Oudot-Le Secq M.P."/>
            <person name="Peter M."/>
            <person name="Quesneville H."/>
            <person name="Rajashekar B."/>
            <person name="Reich M."/>
            <person name="Rouhier N."/>
            <person name="Schmutz J."/>
            <person name="Yin T."/>
            <person name="Chalot M."/>
            <person name="Henrissat B."/>
            <person name="Kuees U."/>
            <person name="Lucas S."/>
            <person name="Van de Peer Y."/>
            <person name="Podila G.K."/>
            <person name="Polle A."/>
            <person name="Pukkila P.J."/>
            <person name="Richardson P.M."/>
            <person name="Rouze P."/>
            <person name="Sanders I.R."/>
            <person name="Stajich J.E."/>
            <person name="Tunlid A."/>
            <person name="Tuskan G."/>
            <person name="Grigoriev I.V."/>
        </authorList>
    </citation>
    <scope>NUCLEOTIDE SEQUENCE [LARGE SCALE GENOMIC DNA]</scope>
    <source>
        <strain evidence="3">S238N-H82 / ATCC MYA-4686</strain>
    </source>
</reference>
<dbReference type="Proteomes" id="UP000001194">
    <property type="component" value="Unassembled WGS sequence"/>
</dbReference>
<dbReference type="OrthoDB" id="3054508at2759"/>
<dbReference type="KEGG" id="lbc:LACBIDRAFT_324468"/>
<dbReference type="InParanoid" id="B0D1X2"/>
<evidence type="ECO:0000313" key="2">
    <source>
        <dbReference type="EMBL" id="EDR12066.1"/>
    </source>
</evidence>
<gene>
    <name evidence="2" type="ORF">LACBIDRAFT_324468</name>
</gene>
<dbReference type="SUPFAM" id="SSF53098">
    <property type="entry name" value="Ribonuclease H-like"/>
    <property type="match status" value="1"/>
</dbReference>